<dbReference type="PANTHER" id="PTHR11668">
    <property type="entry name" value="SERINE/THREONINE PROTEIN PHOSPHATASE"/>
    <property type="match status" value="1"/>
</dbReference>
<dbReference type="Pfam" id="PF00149">
    <property type="entry name" value="Metallophos"/>
    <property type="match status" value="1"/>
</dbReference>
<sequence length="238" mass="26878">SPTCVSPIRWVHFFASSPFLVHTSMSTKSIIVSSQGGESAPEGKTGASPSAKVKAPRLDQCGLENDARLWVRSPPLQRIRESKASPELTAKCRAHLEKIFAPKIVAIAYHPDEVLEIIRESYCYLMSEPVFIEDVLHPITIVGDLHGQLYDLARVFAHHAKDGKPGYECAKFLFLGNYVDRRGRQSVEVCMALFCLKILYPDKFILLRGNHEFIKVNASQGLRKELNERFVEVNWIRN</sequence>
<dbReference type="GO" id="GO:0005737">
    <property type="term" value="C:cytoplasm"/>
    <property type="evidence" value="ECO:0007669"/>
    <property type="project" value="TreeGrafter"/>
</dbReference>
<dbReference type="EMBL" id="BTSX01000002">
    <property type="protein sequence ID" value="GMS82284.1"/>
    <property type="molecule type" value="Genomic_DNA"/>
</dbReference>
<evidence type="ECO:0000256" key="2">
    <source>
        <dbReference type="SAM" id="MobiDB-lite"/>
    </source>
</evidence>
<dbReference type="AlphaFoldDB" id="A0AAV5SQ60"/>
<dbReference type="GO" id="GO:0005634">
    <property type="term" value="C:nucleus"/>
    <property type="evidence" value="ECO:0007669"/>
    <property type="project" value="TreeGrafter"/>
</dbReference>
<dbReference type="InterPro" id="IPR029052">
    <property type="entry name" value="Metallo-depent_PP-like"/>
</dbReference>
<proteinExistence type="inferred from homology"/>
<dbReference type="PRINTS" id="PR00114">
    <property type="entry name" value="STPHPHTASE"/>
</dbReference>
<organism evidence="4 5">
    <name type="scientific">Pristionchus entomophagus</name>
    <dbReference type="NCBI Taxonomy" id="358040"/>
    <lineage>
        <taxon>Eukaryota</taxon>
        <taxon>Metazoa</taxon>
        <taxon>Ecdysozoa</taxon>
        <taxon>Nematoda</taxon>
        <taxon>Chromadorea</taxon>
        <taxon>Rhabditida</taxon>
        <taxon>Rhabditina</taxon>
        <taxon>Diplogasteromorpha</taxon>
        <taxon>Diplogasteroidea</taxon>
        <taxon>Neodiplogasteridae</taxon>
        <taxon>Pristionchus</taxon>
    </lineage>
</organism>
<evidence type="ECO:0000256" key="1">
    <source>
        <dbReference type="RuleBase" id="RU004273"/>
    </source>
</evidence>
<name>A0AAV5SQ60_9BILA</name>
<dbReference type="InterPro" id="IPR050341">
    <property type="entry name" value="PP1_catalytic_subunit"/>
</dbReference>
<dbReference type="EC" id="3.1.3.16" evidence="1"/>
<dbReference type="CDD" id="cd00144">
    <property type="entry name" value="MPP_PPP_family"/>
    <property type="match status" value="1"/>
</dbReference>
<comment type="catalytic activity">
    <reaction evidence="1">
        <text>O-phospho-L-threonyl-[protein] + H2O = L-threonyl-[protein] + phosphate</text>
        <dbReference type="Rhea" id="RHEA:47004"/>
        <dbReference type="Rhea" id="RHEA-COMP:11060"/>
        <dbReference type="Rhea" id="RHEA-COMP:11605"/>
        <dbReference type="ChEBI" id="CHEBI:15377"/>
        <dbReference type="ChEBI" id="CHEBI:30013"/>
        <dbReference type="ChEBI" id="CHEBI:43474"/>
        <dbReference type="ChEBI" id="CHEBI:61977"/>
        <dbReference type="EC" id="3.1.3.16"/>
    </reaction>
</comment>
<keyword evidence="1" id="KW-0378">Hydrolase</keyword>
<feature type="domain" description="Serine/threonine specific protein phosphatases" evidence="3">
    <location>
        <begin position="207"/>
        <end position="212"/>
    </location>
</feature>
<reference evidence="4" key="1">
    <citation type="submission" date="2023-10" db="EMBL/GenBank/DDBJ databases">
        <title>Genome assembly of Pristionchus species.</title>
        <authorList>
            <person name="Yoshida K."/>
            <person name="Sommer R.J."/>
        </authorList>
    </citation>
    <scope>NUCLEOTIDE SEQUENCE</scope>
    <source>
        <strain evidence="4">RS0144</strain>
    </source>
</reference>
<protein>
    <recommendedName>
        <fullName evidence="1">Serine/threonine-protein phosphatase</fullName>
        <ecNumber evidence="1">3.1.3.16</ecNumber>
    </recommendedName>
</protein>
<comment type="similarity">
    <text evidence="1">Belongs to the PPP phosphatase family.</text>
</comment>
<dbReference type="Gene3D" id="3.60.21.10">
    <property type="match status" value="1"/>
</dbReference>
<feature type="non-terminal residue" evidence="4">
    <location>
        <position position="1"/>
    </location>
</feature>
<dbReference type="GO" id="GO:0004722">
    <property type="term" value="F:protein serine/threonine phosphatase activity"/>
    <property type="evidence" value="ECO:0007669"/>
    <property type="project" value="UniProtKB-EC"/>
</dbReference>
<dbReference type="InterPro" id="IPR004843">
    <property type="entry name" value="Calcineurin-like_PHP"/>
</dbReference>
<dbReference type="InterPro" id="IPR006186">
    <property type="entry name" value="Ser/Thr-sp_prot-phosphatase"/>
</dbReference>
<gene>
    <name evidence="4" type="ORF">PENTCL1PPCAC_4459</name>
</gene>
<feature type="region of interest" description="Disordered" evidence="2">
    <location>
        <begin position="32"/>
        <end position="51"/>
    </location>
</feature>
<dbReference type="Proteomes" id="UP001432027">
    <property type="component" value="Unassembled WGS sequence"/>
</dbReference>
<comment type="caution">
    <text evidence="4">The sequence shown here is derived from an EMBL/GenBank/DDBJ whole genome shotgun (WGS) entry which is preliminary data.</text>
</comment>
<dbReference type="PANTHER" id="PTHR11668:SF491">
    <property type="entry name" value="SERINE_THREONINE-PROTEIN PHOSPHATASE"/>
    <property type="match status" value="1"/>
</dbReference>
<accession>A0AAV5SQ60</accession>
<evidence type="ECO:0000313" key="4">
    <source>
        <dbReference type="EMBL" id="GMS82284.1"/>
    </source>
</evidence>
<evidence type="ECO:0000259" key="3">
    <source>
        <dbReference type="PROSITE" id="PS00125"/>
    </source>
</evidence>
<dbReference type="SUPFAM" id="SSF56300">
    <property type="entry name" value="Metallo-dependent phosphatases"/>
    <property type="match status" value="1"/>
</dbReference>
<dbReference type="PROSITE" id="PS00125">
    <property type="entry name" value="SER_THR_PHOSPHATASE"/>
    <property type="match status" value="1"/>
</dbReference>
<feature type="non-terminal residue" evidence="4">
    <location>
        <position position="238"/>
    </location>
</feature>
<dbReference type="SMART" id="SM00156">
    <property type="entry name" value="PP2Ac"/>
    <property type="match status" value="1"/>
</dbReference>
<evidence type="ECO:0000313" key="5">
    <source>
        <dbReference type="Proteomes" id="UP001432027"/>
    </source>
</evidence>
<keyword evidence="5" id="KW-1185">Reference proteome</keyword>